<dbReference type="InterPro" id="IPR051916">
    <property type="entry name" value="GPI-anchor_lipid_remodeler"/>
</dbReference>
<dbReference type="PANTHER" id="PTHR14859">
    <property type="entry name" value="CALCOFLUOR WHITE HYPERSENSITIVE PROTEIN PRECURSOR"/>
    <property type="match status" value="1"/>
</dbReference>
<reference evidence="2" key="1">
    <citation type="submission" date="2018-05" db="EMBL/GenBank/DDBJ databases">
        <authorList>
            <person name="Lanie J.A."/>
            <person name="Ng W.-L."/>
            <person name="Kazmierczak K.M."/>
            <person name="Andrzejewski T.M."/>
            <person name="Davidsen T.M."/>
            <person name="Wayne K.J."/>
            <person name="Tettelin H."/>
            <person name="Glass J.I."/>
            <person name="Rusch D."/>
            <person name="Podicherti R."/>
            <person name="Tsui H.-C.T."/>
            <person name="Winkler M.E."/>
        </authorList>
    </citation>
    <scope>NUCLEOTIDE SEQUENCE</scope>
</reference>
<gene>
    <name evidence="2" type="ORF">METZ01_LOCUS16799</name>
</gene>
<evidence type="ECO:0000313" key="2">
    <source>
        <dbReference type="EMBL" id="SUZ63945.1"/>
    </source>
</evidence>
<dbReference type="AlphaFoldDB" id="A0A381PAE1"/>
<feature type="domain" description="Endonuclease/exonuclease/phosphatase" evidence="1">
    <location>
        <begin position="19"/>
        <end position="266"/>
    </location>
</feature>
<protein>
    <recommendedName>
        <fullName evidence="1">Endonuclease/exonuclease/phosphatase domain-containing protein</fullName>
    </recommendedName>
</protein>
<dbReference type="Gene3D" id="3.60.10.10">
    <property type="entry name" value="Endonuclease/exonuclease/phosphatase"/>
    <property type="match status" value="1"/>
</dbReference>
<dbReference type="InterPro" id="IPR005135">
    <property type="entry name" value="Endo/exonuclease/phosphatase"/>
</dbReference>
<evidence type="ECO:0000259" key="1">
    <source>
        <dbReference type="Pfam" id="PF03372"/>
    </source>
</evidence>
<dbReference type="Pfam" id="PF03372">
    <property type="entry name" value="Exo_endo_phos"/>
    <property type="match status" value="1"/>
</dbReference>
<dbReference type="GO" id="GO:0006506">
    <property type="term" value="P:GPI anchor biosynthetic process"/>
    <property type="evidence" value="ECO:0007669"/>
    <property type="project" value="TreeGrafter"/>
</dbReference>
<name>A0A381PAE1_9ZZZZ</name>
<accession>A0A381PAE1</accession>
<proteinExistence type="predicted"/>
<dbReference type="InterPro" id="IPR036691">
    <property type="entry name" value="Endo/exonu/phosph_ase_sf"/>
</dbReference>
<dbReference type="GO" id="GO:0016020">
    <property type="term" value="C:membrane"/>
    <property type="evidence" value="ECO:0007669"/>
    <property type="project" value="GOC"/>
</dbReference>
<dbReference type="SUPFAM" id="SSF56219">
    <property type="entry name" value="DNase I-like"/>
    <property type="match status" value="1"/>
</dbReference>
<dbReference type="EMBL" id="UINC01000928">
    <property type="protein sequence ID" value="SUZ63945.1"/>
    <property type="molecule type" value="Genomic_DNA"/>
</dbReference>
<organism evidence="2">
    <name type="scientific">marine metagenome</name>
    <dbReference type="NCBI Taxonomy" id="408172"/>
    <lineage>
        <taxon>unclassified sequences</taxon>
        <taxon>metagenomes</taxon>
        <taxon>ecological metagenomes</taxon>
    </lineage>
</organism>
<dbReference type="GO" id="GO:0003824">
    <property type="term" value="F:catalytic activity"/>
    <property type="evidence" value="ECO:0007669"/>
    <property type="project" value="InterPro"/>
</dbReference>
<dbReference type="PANTHER" id="PTHR14859:SF15">
    <property type="entry name" value="ENDONUCLEASE_EXONUCLEASE_PHOSPHATASE DOMAIN-CONTAINING PROTEIN"/>
    <property type="match status" value="1"/>
</dbReference>
<sequence>MFIQSSPESADYGGCVRVVTWNVWWRFGEWEPRQEAILRTLRDLAPDIVCLQEVWSAEDGEDQVSNFASQLGMFHARTPERWWNGYSFGNAIMSKYQITDTESIQLPPTEGPGTRWALSATLDRGDIHVPVICTHLDHRFDQSQRRQKQVQAIFDLVAANHTLEGHPVVLAGDFNSTPNSDEIRMITGEAPTPVPGLAMTDAWPQCNDSPGWTWDKANPYLTAAAWPQRRLDYVFISWPRSTPLGNISSAFLAGIEPVNGVTPSDHWAVVVDLVEFGSGDI</sequence>